<dbReference type="SUPFAM" id="SSF52096">
    <property type="entry name" value="ClpP/crotonase"/>
    <property type="match status" value="1"/>
</dbReference>
<dbReference type="Proteomes" id="UP000019486">
    <property type="component" value="Unassembled WGS sequence"/>
</dbReference>
<proteinExistence type="inferred from homology"/>
<evidence type="ECO:0000313" key="4">
    <source>
        <dbReference type="Proteomes" id="UP000019486"/>
    </source>
</evidence>
<dbReference type="FunFam" id="1.10.12.10:FF:000001">
    <property type="entry name" value="Probable enoyl-CoA hydratase, mitochondrial"/>
    <property type="match status" value="1"/>
</dbReference>
<evidence type="ECO:0000313" key="3">
    <source>
        <dbReference type="EMBL" id="EWY40872.1"/>
    </source>
</evidence>
<sequence length="267" mass="29335">MSTYAFKNPRLNELDGFRVELNADKERADIIFDRPPMNIVSMLQRDQLNAVFAALDEDPQVRVIVLRSAGENFSSGGKITGFMEASPEHVSELAWNIAAPERCHKPVIAQVRGYCFGVGFELSLACDFRIASETAQFALPEMRIGMIPGSGGSARLLHMIGIARTKDMVMRAKRIPGRQALDWGFVTDCVADAELEAAVAALVDELRGFSPLAQRTIKTVLNRGQHTSVQGAIEIEGQAYGRLRGSDDFREGVASFTEKRKPVFTGT</sequence>
<keyword evidence="4" id="KW-1185">Reference proteome</keyword>
<organism evidence="3 4">
    <name type="scientific">Skermanella stibiiresistens SB22</name>
    <dbReference type="NCBI Taxonomy" id="1385369"/>
    <lineage>
        <taxon>Bacteria</taxon>
        <taxon>Pseudomonadati</taxon>
        <taxon>Pseudomonadota</taxon>
        <taxon>Alphaproteobacteria</taxon>
        <taxon>Rhodospirillales</taxon>
        <taxon>Azospirillaceae</taxon>
        <taxon>Skermanella</taxon>
    </lineage>
</organism>
<gene>
    <name evidence="3" type="ORF">N825_33620</name>
</gene>
<dbReference type="Pfam" id="PF00378">
    <property type="entry name" value="ECH_1"/>
    <property type="match status" value="1"/>
</dbReference>
<comment type="caution">
    <text evidence="3">The sequence shown here is derived from an EMBL/GenBank/DDBJ whole genome shotgun (WGS) entry which is preliminary data.</text>
</comment>
<dbReference type="AlphaFoldDB" id="W9H854"/>
<dbReference type="PATRIC" id="fig|1385369.3.peg.2166"/>
<dbReference type="GO" id="GO:0006635">
    <property type="term" value="P:fatty acid beta-oxidation"/>
    <property type="evidence" value="ECO:0007669"/>
    <property type="project" value="TreeGrafter"/>
</dbReference>
<dbReference type="Gene3D" id="3.90.226.10">
    <property type="entry name" value="2-enoyl-CoA Hydratase, Chain A, domain 1"/>
    <property type="match status" value="1"/>
</dbReference>
<dbReference type="PANTHER" id="PTHR11941:SF54">
    <property type="entry name" value="ENOYL-COA HYDRATASE, MITOCHONDRIAL"/>
    <property type="match status" value="1"/>
</dbReference>
<dbReference type="RefSeq" id="WP_037450785.1">
    <property type="nucleotide sequence ID" value="NZ_AVFL01000006.1"/>
</dbReference>
<comment type="similarity">
    <text evidence="1">Belongs to the enoyl-CoA hydratase/isomerase family.</text>
</comment>
<keyword evidence="2" id="KW-0456">Lyase</keyword>
<dbReference type="OrthoDB" id="7271016at2"/>
<evidence type="ECO:0000256" key="1">
    <source>
        <dbReference type="ARBA" id="ARBA00005254"/>
    </source>
</evidence>
<dbReference type="CDD" id="cd06558">
    <property type="entry name" value="crotonase-like"/>
    <property type="match status" value="1"/>
</dbReference>
<dbReference type="PANTHER" id="PTHR11941">
    <property type="entry name" value="ENOYL-COA HYDRATASE-RELATED"/>
    <property type="match status" value="1"/>
</dbReference>
<reference evidence="3 4" key="1">
    <citation type="submission" date="2013-08" db="EMBL/GenBank/DDBJ databases">
        <title>The genome sequence of Skermanella stibiiresistens.</title>
        <authorList>
            <person name="Zhu W."/>
            <person name="Wang G."/>
        </authorList>
    </citation>
    <scope>NUCLEOTIDE SEQUENCE [LARGE SCALE GENOMIC DNA]</scope>
    <source>
        <strain evidence="3 4">SB22</strain>
    </source>
</reference>
<accession>W9H854</accession>
<dbReference type="InterPro" id="IPR029045">
    <property type="entry name" value="ClpP/crotonase-like_dom_sf"/>
</dbReference>
<dbReference type="STRING" id="1385369.N825_33620"/>
<dbReference type="EMBL" id="AVFL01000006">
    <property type="protein sequence ID" value="EWY40872.1"/>
    <property type="molecule type" value="Genomic_DNA"/>
</dbReference>
<dbReference type="InterPro" id="IPR001753">
    <property type="entry name" value="Enoyl-CoA_hydra/iso"/>
</dbReference>
<name>W9H854_9PROT</name>
<protein>
    <submittedName>
        <fullName evidence="3">Crotonase</fullName>
    </submittedName>
</protein>
<evidence type="ECO:0000256" key="2">
    <source>
        <dbReference type="ARBA" id="ARBA00023239"/>
    </source>
</evidence>
<dbReference type="GO" id="GO:0016836">
    <property type="term" value="F:hydro-lyase activity"/>
    <property type="evidence" value="ECO:0007669"/>
    <property type="project" value="UniProtKB-ARBA"/>
</dbReference>